<evidence type="ECO:0000313" key="9">
    <source>
        <dbReference type="Proteomes" id="UP000282613"/>
    </source>
</evidence>
<evidence type="ECO:0000256" key="3">
    <source>
        <dbReference type="ARBA" id="ARBA00022692"/>
    </source>
</evidence>
<comment type="similarity">
    <text evidence="2">Belongs to the unc-50 family.</text>
</comment>
<feature type="transmembrane region" description="Helical" evidence="7">
    <location>
        <begin position="271"/>
        <end position="290"/>
    </location>
</feature>
<dbReference type="AlphaFoldDB" id="A0A158R8L0"/>
<dbReference type="InterPro" id="IPR007881">
    <property type="entry name" value="UNC-50"/>
</dbReference>
<proteinExistence type="inferred from homology"/>
<dbReference type="WBParaSite" id="TASK_0000565001-mRNA-1">
    <property type="protein sequence ID" value="TASK_0000565001-mRNA-1"/>
    <property type="gene ID" value="TASK_0000565001"/>
</dbReference>
<evidence type="ECO:0000256" key="1">
    <source>
        <dbReference type="ARBA" id="ARBA00004141"/>
    </source>
</evidence>
<reference evidence="8 9" key="2">
    <citation type="submission" date="2018-11" db="EMBL/GenBank/DDBJ databases">
        <authorList>
            <consortium name="Pathogen Informatics"/>
        </authorList>
    </citation>
    <scope>NUCLEOTIDE SEQUENCE [LARGE SCALE GENOMIC DNA]</scope>
</reference>
<dbReference type="Proteomes" id="UP000282613">
    <property type="component" value="Unassembled WGS sequence"/>
</dbReference>
<dbReference type="STRING" id="60517.A0A158R8L0"/>
<keyword evidence="5 7" id="KW-0472">Membrane</keyword>
<feature type="region of interest" description="Disordered" evidence="6">
    <location>
        <begin position="649"/>
        <end position="717"/>
    </location>
</feature>
<reference evidence="10" key="1">
    <citation type="submission" date="2016-04" db="UniProtKB">
        <authorList>
            <consortium name="WormBaseParasite"/>
        </authorList>
    </citation>
    <scope>IDENTIFICATION</scope>
</reference>
<organism evidence="10">
    <name type="scientific">Taenia asiatica</name>
    <name type="common">Asian tapeworm</name>
    <dbReference type="NCBI Taxonomy" id="60517"/>
    <lineage>
        <taxon>Eukaryota</taxon>
        <taxon>Metazoa</taxon>
        <taxon>Spiralia</taxon>
        <taxon>Lophotrochozoa</taxon>
        <taxon>Platyhelminthes</taxon>
        <taxon>Cestoda</taxon>
        <taxon>Eucestoda</taxon>
        <taxon>Cyclophyllidea</taxon>
        <taxon>Taeniidae</taxon>
        <taxon>Taenia</taxon>
    </lineage>
</organism>
<protein>
    <submittedName>
        <fullName evidence="10">Ion_trans_2 domain-containing protein</fullName>
    </submittedName>
</protein>
<evidence type="ECO:0000256" key="7">
    <source>
        <dbReference type="SAM" id="Phobius"/>
    </source>
</evidence>
<comment type="subcellular location">
    <subcellularLocation>
        <location evidence="1">Membrane</location>
        <topology evidence="1">Multi-pass membrane protein</topology>
    </subcellularLocation>
</comment>
<evidence type="ECO:0000256" key="5">
    <source>
        <dbReference type="ARBA" id="ARBA00023136"/>
    </source>
</evidence>
<evidence type="ECO:0000313" key="8">
    <source>
        <dbReference type="EMBL" id="VDK35406.1"/>
    </source>
</evidence>
<feature type="transmembrane region" description="Helical" evidence="7">
    <location>
        <begin position="327"/>
        <end position="347"/>
    </location>
</feature>
<feature type="transmembrane region" description="Helical" evidence="7">
    <location>
        <begin position="101"/>
        <end position="122"/>
    </location>
</feature>
<gene>
    <name evidence="8" type="ORF">TASK_LOCUS5651</name>
</gene>
<dbReference type="PANTHER" id="PTHR12841:SF6">
    <property type="entry name" value="PROTEIN UNC-50 HOMOLOG"/>
    <property type="match status" value="1"/>
</dbReference>
<keyword evidence="3 7" id="KW-0812">Transmembrane</keyword>
<feature type="transmembrane region" description="Helical" evidence="7">
    <location>
        <begin position="243"/>
        <end position="265"/>
    </location>
</feature>
<name>A0A158R8L0_TAEAS</name>
<evidence type="ECO:0000313" key="10">
    <source>
        <dbReference type="WBParaSite" id="TASK_0000565001-mRNA-1"/>
    </source>
</evidence>
<dbReference type="GO" id="GO:0000139">
    <property type="term" value="C:Golgi membrane"/>
    <property type="evidence" value="ECO:0007669"/>
    <property type="project" value="TreeGrafter"/>
</dbReference>
<evidence type="ECO:0000256" key="4">
    <source>
        <dbReference type="ARBA" id="ARBA00022989"/>
    </source>
</evidence>
<dbReference type="EMBL" id="UYRS01018431">
    <property type="protein sequence ID" value="VDK35406.1"/>
    <property type="molecule type" value="Genomic_DNA"/>
</dbReference>
<dbReference type="Pfam" id="PF05216">
    <property type="entry name" value="UNC-50"/>
    <property type="match status" value="3"/>
</dbReference>
<dbReference type="PANTHER" id="PTHR12841">
    <property type="entry name" value="PROTEIN UNC-50 HOMOLOG"/>
    <property type="match status" value="1"/>
</dbReference>
<keyword evidence="4 7" id="KW-1133">Transmembrane helix</keyword>
<keyword evidence="9" id="KW-1185">Reference proteome</keyword>
<evidence type="ECO:0000256" key="6">
    <source>
        <dbReference type="SAM" id="MobiDB-lite"/>
    </source>
</evidence>
<sequence length="717" mass="82078">MESYSSDFAMKNIVVVNNTSQNALPKRRQCYRLCGQTCSKLSLSASEKAKKYFSRFYKFKQMDFEYASWQMVNIFVSPQKLYRNFSYHHSTRNQWARDDPAFMILFIPWMFGTQSICCNPFLPVIRSESDISTTIYSAILGHSFWGWLKLLLWSLTFECILSGLLVATCMWIIANHWMLGAEHANNSGYTLRRQFSNTSDDESVGSDSSHLHTSDVEWAYAFDIHLNALFPCIIILRIIQPMFLYFLCQVVGLSFFKALLLFFIVIRRPTFVGSFIGNSFWLAGILYYVYITFLGYKGEHFAVPIVQQTHYEIIVVKALPFLRHTRGILLAGTLFIILYITSVALGWNFTSYWTHVKELLPRLKCLDNITTESTRAQRDAQNECDFDDEWAYINRVIDEFVYAPYKVSIESDFEKKTSAIGTQKSSGNSSLFSLNKPISLIYLTPDEKRQRAQIDEDGTIRDRSDSKEIRKWAESLPKMKPVSTNLTSGSIICGNIGKALRQRRTSICTPIPSNSNDTKKAKPAAECEKEGIDFDGETEATIIEGLQNECKNIMDELERWRAKFLCTPRKYTTPSFRIPRENNANCLESFTSRERQKTRALANVKQPTSMTTQLKGLNSNQLTNDSKYPDAESQITHIELERVKLRPVLRGKPGRAQSEVPRCKPPPPNEANFPPSRKTLVSNSLQKRPMKDSTQRPNLATKPGVQAQRTLISLKPC</sequence>
<accession>A0A158R8L0</accession>
<evidence type="ECO:0000256" key="2">
    <source>
        <dbReference type="ARBA" id="ARBA00006293"/>
    </source>
</evidence>
<dbReference type="OrthoDB" id="10027013at2759"/>